<dbReference type="InterPro" id="IPR009056">
    <property type="entry name" value="Cyt_c-like_dom"/>
</dbReference>
<evidence type="ECO:0000256" key="7">
    <source>
        <dbReference type="SAM" id="SignalP"/>
    </source>
</evidence>
<name>A0A1G6SFE8_9GAMM</name>
<keyword evidence="2 6" id="KW-0349">Heme</keyword>
<dbReference type="STRING" id="265719.SAMN04488509_101447"/>
<feature type="chain" id="PRO_5011712314" evidence="7">
    <location>
        <begin position="25"/>
        <end position="116"/>
    </location>
</feature>
<evidence type="ECO:0000313" key="10">
    <source>
        <dbReference type="Proteomes" id="UP000199603"/>
    </source>
</evidence>
<evidence type="ECO:0000259" key="8">
    <source>
        <dbReference type="PROSITE" id="PS51007"/>
    </source>
</evidence>
<accession>A0A1G6SFE8</accession>
<evidence type="ECO:0000256" key="1">
    <source>
        <dbReference type="ARBA" id="ARBA00022448"/>
    </source>
</evidence>
<dbReference type="RefSeq" id="WP_176763972.1">
    <property type="nucleotide sequence ID" value="NZ_FNAG01000001.1"/>
</dbReference>
<dbReference type="InterPro" id="IPR036909">
    <property type="entry name" value="Cyt_c-like_dom_sf"/>
</dbReference>
<dbReference type="EMBL" id="FNAG01000001">
    <property type="protein sequence ID" value="SDD14896.1"/>
    <property type="molecule type" value="Genomic_DNA"/>
</dbReference>
<dbReference type="AlphaFoldDB" id="A0A1G6SFE8"/>
<dbReference type="PANTHER" id="PTHR33751">
    <property type="entry name" value="CBB3-TYPE CYTOCHROME C OXIDASE SUBUNIT FIXP"/>
    <property type="match status" value="1"/>
</dbReference>
<feature type="signal peptide" evidence="7">
    <location>
        <begin position="1"/>
        <end position="24"/>
    </location>
</feature>
<evidence type="ECO:0000256" key="2">
    <source>
        <dbReference type="ARBA" id="ARBA00022617"/>
    </source>
</evidence>
<dbReference type="GO" id="GO:0046872">
    <property type="term" value="F:metal ion binding"/>
    <property type="evidence" value="ECO:0007669"/>
    <property type="project" value="UniProtKB-KW"/>
</dbReference>
<dbReference type="Pfam" id="PF00034">
    <property type="entry name" value="Cytochrom_C"/>
    <property type="match status" value="1"/>
</dbReference>
<reference evidence="9 10" key="1">
    <citation type="submission" date="2016-10" db="EMBL/GenBank/DDBJ databases">
        <authorList>
            <person name="de Groot N.N."/>
        </authorList>
    </citation>
    <scope>NUCLEOTIDE SEQUENCE [LARGE SCALE GENOMIC DNA]</scope>
    <source>
        <strain evidence="9 10">DSM 16957</strain>
    </source>
</reference>
<dbReference type="Proteomes" id="UP000199603">
    <property type="component" value="Unassembled WGS sequence"/>
</dbReference>
<keyword evidence="10" id="KW-1185">Reference proteome</keyword>
<keyword evidence="5 6" id="KW-0408">Iron</keyword>
<dbReference type="SUPFAM" id="SSF46626">
    <property type="entry name" value="Cytochrome c"/>
    <property type="match status" value="1"/>
</dbReference>
<evidence type="ECO:0000256" key="5">
    <source>
        <dbReference type="ARBA" id="ARBA00023004"/>
    </source>
</evidence>
<keyword evidence="3 6" id="KW-0479">Metal-binding</keyword>
<dbReference type="GO" id="GO:0009055">
    <property type="term" value="F:electron transfer activity"/>
    <property type="evidence" value="ECO:0007669"/>
    <property type="project" value="InterPro"/>
</dbReference>
<keyword evidence="7" id="KW-0732">Signal</keyword>
<feature type="domain" description="Cytochrome c" evidence="8">
    <location>
        <begin position="27"/>
        <end position="106"/>
    </location>
</feature>
<evidence type="ECO:0000256" key="6">
    <source>
        <dbReference type="PROSITE-ProRule" id="PRU00433"/>
    </source>
</evidence>
<evidence type="ECO:0000313" key="9">
    <source>
        <dbReference type="EMBL" id="SDD14896.1"/>
    </source>
</evidence>
<dbReference type="Gene3D" id="1.10.760.10">
    <property type="entry name" value="Cytochrome c-like domain"/>
    <property type="match status" value="1"/>
</dbReference>
<evidence type="ECO:0000256" key="3">
    <source>
        <dbReference type="ARBA" id="ARBA00022723"/>
    </source>
</evidence>
<proteinExistence type="predicted"/>
<dbReference type="PROSITE" id="PS51007">
    <property type="entry name" value="CYTC"/>
    <property type="match status" value="1"/>
</dbReference>
<keyword evidence="1" id="KW-0813">Transport</keyword>
<evidence type="ECO:0000256" key="4">
    <source>
        <dbReference type="ARBA" id="ARBA00022982"/>
    </source>
</evidence>
<protein>
    <submittedName>
        <fullName evidence="9">Cytochrome c553</fullName>
    </submittedName>
</protein>
<organism evidence="9 10">
    <name type="scientific">Aquimonas voraii</name>
    <dbReference type="NCBI Taxonomy" id="265719"/>
    <lineage>
        <taxon>Bacteria</taxon>
        <taxon>Pseudomonadati</taxon>
        <taxon>Pseudomonadota</taxon>
        <taxon>Gammaproteobacteria</taxon>
        <taxon>Lysobacterales</taxon>
        <taxon>Lysobacteraceae</taxon>
        <taxon>Aquimonas</taxon>
    </lineage>
</organism>
<dbReference type="InterPro" id="IPR050597">
    <property type="entry name" value="Cytochrome_c_Oxidase_Subunit"/>
</dbReference>
<dbReference type="PANTHER" id="PTHR33751:SF9">
    <property type="entry name" value="CYTOCHROME C4"/>
    <property type="match status" value="1"/>
</dbReference>
<sequence length="116" mass="12178">MSAQILTSAALAALLTFFATSADARRGNVEAGRELAKTCQACHGADGNGIGDGQYPNLAGQYEDYLLQALKAYKSGQRNNAIMAGFVAGLDEQQMADLAAYFAAQQGPLSDLRGMK</sequence>
<dbReference type="GO" id="GO:0020037">
    <property type="term" value="F:heme binding"/>
    <property type="evidence" value="ECO:0007669"/>
    <property type="project" value="InterPro"/>
</dbReference>
<gene>
    <name evidence="9" type="ORF">SAMN04488509_101447</name>
</gene>
<keyword evidence="4" id="KW-0249">Electron transport</keyword>